<reference evidence="6" key="1">
    <citation type="submission" date="2016-10" db="EMBL/GenBank/DDBJ databases">
        <authorList>
            <person name="Varghese N."/>
            <person name="Submissions S."/>
        </authorList>
    </citation>
    <scope>NUCLEOTIDE SEQUENCE [LARGE SCALE GENOMIC DNA]</scope>
    <source>
        <strain evidence="6">CGMCC 1.10223</strain>
    </source>
</reference>
<dbReference type="Gene3D" id="3.30.470.20">
    <property type="entry name" value="ATP-grasp fold, B domain"/>
    <property type="match status" value="1"/>
</dbReference>
<dbReference type="RefSeq" id="WP_046234907.1">
    <property type="nucleotide sequence ID" value="NZ_FONN01000040.1"/>
</dbReference>
<dbReference type="GO" id="GO:0008716">
    <property type="term" value="F:D-alanine-D-alanine ligase activity"/>
    <property type="evidence" value="ECO:0007669"/>
    <property type="project" value="InterPro"/>
</dbReference>
<sequence length="355" mass="41187">MLKDKFDYFIEISKKNVDTINLFIVTNVDGVTTDFNDYENYSITSEFLSEFELEELQEGFLKFGFRPKVFYDELEFIQYILSQKHLINNKLTIVFNMAQKGDKVGRKSLIPAFCDLNNIIYVNSNPYVVSLCRNKYHSGNILAHHGLPTPNSWLYTKQTKWINENRPPQNSKVIVKLNNESASIGIDENNILNFSSETEDMIEQMSIHYQQDIIIQQFIEGFEVEVPIINSSEPLCLLPMGIKIADQEFLGNNILTYDKRKNDDYKYYNFNDIDHALCQKIIKTSKETITILGIQGFGRIDYRINTQNEFFITDIATNPHIVHHSAFFHAFKHLNYSYSEMLAVLIGTKLSNLGF</sequence>
<name>A0A1I2IR33_9BACL</name>
<dbReference type="PANTHER" id="PTHR23132">
    <property type="entry name" value="D-ALANINE--D-ALANINE LIGASE"/>
    <property type="match status" value="1"/>
</dbReference>
<dbReference type="InterPro" id="IPR013815">
    <property type="entry name" value="ATP_grasp_subdomain_1"/>
</dbReference>
<dbReference type="GO" id="GO:0005524">
    <property type="term" value="F:ATP binding"/>
    <property type="evidence" value="ECO:0007669"/>
    <property type="project" value="UniProtKB-UniRule"/>
</dbReference>
<dbReference type="Pfam" id="PF07478">
    <property type="entry name" value="Dala_Dala_lig_C"/>
    <property type="match status" value="1"/>
</dbReference>
<evidence type="ECO:0000313" key="6">
    <source>
        <dbReference type="Proteomes" id="UP000183410"/>
    </source>
</evidence>
<keyword evidence="6" id="KW-1185">Reference proteome</keyword>
<dbReference type="SUPFAM" id="SSF56059">
    <property type="entry name" value="Glutathione synthetase ATP-binding domain-like"/>
    <property type="match status" value="1"/>
</dbReference>
<dbReference type="PANTHER" id="PTHR23132:SF23">
    <property type="entry name" value="D-ALANINE--D-ALANINE LIGASE B"/>
    <property type="match status" value="1"/>
</dbReference>
<dbReference type="Gene3D" id="3.30.1490.20">
    <property type="entry name" value="ATP-grasp fold, A domain"/>
    <property type="match status" value="1"/>
</dbReference>
<dbReference type="GO" id="GO:0046872">
    <property type="term" value="F:metal ion binding"/>
    <property type="evidence" value="ECO:0007669"/>
    <property type="project" value="InterPro"/>
</dbReference>
<dbReference type="PROSITE" id="PS50975">
    <property type="entry name" value="ATP_GRASP"/>
    <property type="match status" value="1"/>
</dbReference>
<organism evidence="5 6">
    <name type="scientific">Paenibacillus algorifonticola</name>
    <dbReference type="NCBI Taxonomy" id="684063"/>
    <lineage>
        <taxon>Bacteria</taxon>
        <taxon>Bacillati</taxon>
        <taxon>Bacillota</taxon>
        <taxon>Bacilli</taxon>
        <taxon>Bacillales</taxon>
        <taxon>Paenibacillaceae</taxon>
        <taxon>Paenibacillus</taxon>
    </lineage>
</organism>
<evidence type="ECO:0000256" key="3">
    <source>
        <dbReference type="PROSITE-ProRule" id="PRU00409"/>
    </source>
</evidence>
<dbReference type="OrthoDB" id="2571970at2"/>
<feature type="domain" description="ATP-grasp" evidence="4">
    <location>
        <begin position="139"/>
        <end position="347"/>
    </location>
</feature>
<dbReference type="AlphaFoldDB" id="A0A1I2IR33"/>
<evidence type="ECO:0000256" key="2">
    <source>
        <dbReference type="ARBA" id="ARBA00022598"/>
    </source>
</evidence>
<dbReference type="InterPro" id="IPR011761">
    <property type="entry name" value="ATP-grasp"/>
</dbReference>
<gene>
    <name evidence="5" type="ORF">SAMN04487969_14035</name>
</gene>
<proteinExistence type="inferred from homology"/>
<dbReference type="InterPro" id="IPR011095">
    <property type="entry name" value="Dala_Dala_lig_C"/>
</dbReference>
<accession>A0A1I2IR33</accession>
<keyword evidence="3" id="KW-0547">Nucleotide-binding</keyword>
<evidence type="ECO:0000259" key="4">
    <source>
        <dbReference type="PROSITE" id="PS50975"/>
    </source>
</evidence>
<dbReference type="EMBL" id="FONN01000040">
    <property type="protein sequence ID" value="SFF44749.1"/>
    <property type="molecule type" value="Genomic_DNA"/>
</dbReference>
<comment type="similarity">
    <text evidence="1">Belongs to the D-alanine--D-alanine ligase family.</text>
</comment>
<evidence type="ECO:0000256" key="1">
    <source>
        <dbReference type="ARBA" id="ARBA00010871"/>
    </source>
</evidence>
<evidence type="ECO:0000313" key="5">
    <source>
        <dbReference type="EMBL" id="SFF44749.1"/>
    </source>
</evidence>
<protein>
    <submittedName>
        <fullName evidence="5">D-alanine-D-alanine ligase</fullName>
    </submittedName>
</protein>
<keyword evidence="3" id="KW-0067">ATP-binding</keyword>
<dbReference type="Proteomes" id="UP000183410">
    <property type="component" value="Unassembled WGS sequence"/>
</dbReference>
<keyword evidence="2 5" id="KW-0436">Ligase</keyword>